<name>A0ABU5Q4T2_9BACT</name>
<keyword evidence="10" id="KW-1185">Reference proteome</keyword>
<keyword evidence="6 8" id="KW-0472">Membrane</keyword>
<dbReference type="EC" id="2.4.-.-" evidence="9"/>
<evidence type="ECO:0000313" key="9">
    <source>
        <dbReference type="EMBL" id="MEA5137835.1"/>
    </source>
</evidence>
<keyword evidence="4 8" id="KW-0812">Transmembrane</keyword>
<evidence type="ECO:0000313" key="10">
    <source>
        <dbReference type="Proteomes" id="UP001302949"/>
    </source>
</evidence>
<comment type="caution">
    <text evidence="9">The sequence shown here is derived from an EMBL/GenBank/DDBJ whole genome shotgun (WGS) entry which is preliminary data.</text>
</comment>
<gene>
    <name evidence="9" type="ORF">VB248_01745</name>
</gene>
<reference evidence="9 10" key="1">
    <citation type="submission" date="2023-12" db="EMBL/GenBank/DDBJ databases">
        <title>Novel species of the genus Arcicella isolated from rivers.</title>
        <authorList>
            <person name="Lu H."/>
        </authorList>
    </citation>
    <scope>NUCLEOTIDE SEQUENCE [LARGE SCALE GENOMIC DNA]</scope>
    <source>
        <strain evidence="9 10">KCTC 23307</strain>
    </source>
</reference>
<dbReference type="EMBL" id="JAYFUM010000001">
    <property type="protein sequence ID" value="MEA5137835.1"/>
    <property type="molecule type" value="Genomic_DNA"/>
</dbReference>
<proteinExistence type="inferred from homology"/>
<evidence type="ECO:0000256" key="8">
    <source>
        <dbReference type="SAM" id="Phobius"/>
    </source>
</evidence>
<comment type="similarity">
    <text evidence="7">Belongs to the glycosyltransferase 87 family.</text>
</comment>
<keyword evidence="5 8" id="KW-1133">Transmembrane helix</keyword>
<evidence type="ECO:0000256" key="7">
    <source>
        <dbReference type="ARBA" id="ARBA00024033"/>
    </source>
</evidence>
<keyword evidence="2" id="KW-1003">Cell membrane</keyword>
<organism evidence="9 10">
    <name type="scientific">Arcicella rigui</name>
    <dbReference type="NCBI Taxonomy" id="797020"/>
    <lineage>
        <taxon>Bacteria</taxon>
        <taxon>Pseudomonadati</taxon>
        <taxon>Bacteroidota</taxon>
        <taxon>Cytophagia</taxon>
        <taxon>Cytophagales</taxon>
        <taxon>Flectobacillaceae</taxon>
        <taxon>Arcicella</taxon>
    </lineage>
</organism>
<dbReference type="GO" id="GO:0016757">
    <property type="term" value="F:glycosyltransferase activity"/>
    <property type="evidence" value="ECO:0007669"/>
    <property type="project" value="UniProtKB-KW"/>
</dbReference>
<evidence type="ECO:0000256" key="4">
    <source>
        <dbReference type="ARBA" id="ARBA00022692"/>
    </source>
</evidence>
<evidence type="ECO:0000256" key="3">
    <source>
        <dbReference type="ARBA" id="ARBA00022679"/>
    </source>
</evidence>
<feature type="transmembrane region" description="Helical" evidence="8">
    <location>
        <begin position="152"/>
        <end position="178"/>
    </location>
</feature>
<evidence type="ECO:0000256" key="1">
    <source>
        <dbReference type="ARBA" id="ARBA00004651"/>
    </source>
</evidence>
<feature type="transmembrane region" description="Helical" evidence="8">
    <location>
        <begin position="113"/>
        <end position="146"/>
    </location>
</feature>
<dbReference type="Proteomes" id="UP001302949">
    <property type="component" value="Unassembled WGS sequence"/>
</dbReference>
<feature type="transmembrane region" description="Helical" evidence="8">
    <location>
        <begin position="185"/>
        <end position="203"/>
    </location>
</feature>
<dbReference type="InterPro" id="IPR018584">
    <property type="entry name" value="GT87"/>
</dbReference>
<feature type="transmembrane region" description="Helical" evidence="8">
    <location>
        <begin position="70"/>
        <end position="93"/>
    </location>
</feature>
<evidence type="ECO:0000256" key="2">
    <source>
        <dbReference type="ARBA" id="ARBA00022475"/>
    </source>
</evidence>
<dbReference type="RefSeq" id="WP_323294999.1">
    <property type="nucleotide sequence ID" value="NZ_JAYFUM010000001.1"/>
</dbReference>
<comment type="subcellular location">
    <subcellularLocation>
        <location evidence="1">Cell membrane</location>
        <topology evidence="1">Multi-pass membrane protein</topology>
    </subcellularLocation>
</comment>
<evidence type="ECO:0000256" key="6">
    <source>
        <dbReference type="ARBA" id="ARBA00023136"/>
    </source>
</evidence>
<evidence type="ECO:0000256" key="5">
    <source>
        <dbReference type="ARBA" id="ARBA00022989"/>
    </source>
</evidence>
<dbReference type="Pfam" id="PF09594">
    <property type="entry name" value="GT87"/>
    <property type="match status" value="1"/>
</dbReference>
<feature type="transmembrane region" description="Helical" evidence="8">
    <location>
        <begin position="256"/>
        <end position="276"/>
    </location>
</feature>
<keyword evidence="9" id="KW-0328">Glycosyltransferase</keyword>
<feature type="transmembrane region" description="Helical" evidence="8">
    <location>
        <begin position="288"/>
        <end position="320"/>
    </location>
</feature>
<protein>
    <submittedName>
        <fullName evidence="9">Glycosyltransferase family 87 protein</fullName>
        <ecNumber evidence="9">2.4.-.-</ecNumber>
    </submittedName>
</protein>
<sequence length="394" mass="45399">MTFSVLKDKQKVFTFLWFFTPALAGFLKGRLGEVNNYKIFKGVFHHLVDGQNLYSLYPQEYFDCNHYGPVFSLIIMPFTFLPDIIGIPLWNCLQAYALYRALLLLPIKPTYQWIVLALCLVDLNTSAHSAQVNPTVVAFIILSWYFVKKDQVIWATLFVMIGAFVKLYGIVGLAFWVFSESKLKYIAYTFFWVIVLLLLPMLISSPSFVLHSYLDWYNSLVEKNLQNQEVVNGMGASMQDVSLMGLVRRIGGFPHLSNLFFLIPGLILQVLPLLRFKQYSSLIFQLRYLASLAIFVVIFSSSSESPTFIIAVAGVAIWFVSQDYPIQKWVWVLLFNVVLVTSLTATDIFPNWLRMKIILYSIKAFPCCLVWFACIYQLLLDEISEFKTLWLNQD</sequence>
<feature type="transmembrane region" description="Helical" evidence="8">
    <location>
        <begin position="357"/>
        <end position="379"/>
    </location>
</feature>
<keyword evidence="3 9" id="KW-0808">Transferase</keyword>
<feature type="transmembrane region" description="Helical" evidence="8">
    <location>
        <begin position="326"/>
        <end position="345"/>
    </location>
</feature>
<accession>A0ABU5Q4T2</accession>